<comment type="caution">
    <text evidence="1">The sequence shown here is derived from an EMBL/GenBank/DDBJ whole genome shotgun (WGS) entry which is preliminary data.</text>
</comment>
<evidence type="ECO:0000313" key="1">
    <source>
        <dbReference type="EMBL" id="RQW11577.1"/>
    </source>
</evidence>
<organism evidence="1 2">
    <name type="scientific">Paenibacillus rhizophilus</name>
    <dbReference type="NCBI Taxonomy" id="1850366"/>
    <lineage>
        <taxon>Bacteria</taxon>
        <taxon>Bacillati</taxon>
        <taxon>Bacillota</taxon>
        <taxon>Bacilli</taxon>
        <taxon>Bacillales</taxon>
        <taxon>Paenibacillaceae</taxon>
        <taxon>Paenibacillus</taxon>
    </lineage>
</organism>
<dbReference type="EMBL" id="RQPI01000005">
    <property type="protein sequence ID" value="RQW11577.1"/>
    <property type="molecule type" value="Genomic_DNA"/>
</dbReference>
<evidence type="ECO:0000313" key="2">
    <source>
        <dbReference type="Proteomes" id="UP000282529"/>
    </source>
</evidence>
<dbReference type="RefSeq" id="WP_124695626.1">
    <property type="nucleotide sequence ID" value="NZ_JBHUFE010000007.1"/>
</dbReference>
<dbReference type="OrthoDB" id="1489978at2"/>
<gene>
    <name evidence="1" type="ORF">EH198_11185</name>
</gene>
<dbReference type="AlphaFoldDB" id="A0A3N9P8B4"/>
<name>A0A3N9P8B4_9BACL</name>
<accession>A0A3N9P8B4</accession>
<reference evidence="1 2" key="1">
    <citation type="submission" date="2018-11" db="EMBL/GenBank/DDBJ databases">
        <title>Genome sequence of strain 7197.</title>
        <authorList>
            <person name="Gao J."/>
            <person name="Sun J."/>
        </authorList>
    </citation>
    <scope>NUCLEOTIDE SEQUENCE [LARGE SCALE GENOMIC DNA]</scope>
    <source>
        <strain evidence="1 2">7197</strain>
    </source>
</reference>
<keyword evidence="2" id="KW-1185">Reference proteome</keyword>
<dbReference type="Proteomes" id="UP000282529">
    <property type="component" value="Unassembled WGS sequence"/>
</dbReference>
<sequence length="351" mass="41093">MSFLVMDDGEYSFIWETLCDLQLIFHPKYSREGKIDHKELLGLNIKKVSVMLDRNLLSSLLKLTRDGYLKDEQEMRIIALLMTWMIMNNYPASAGLALKEYATKINDLIEPKRELREFNNIFDYYPSMMWLRLAEGAIDSIPVCPLPTEPFITEIKYNEDDDHLLMHIAEMLHVVYLCRRRELSPVEKMLDFLIWNYKYLLICESTLVYTAMLFTSQSGIKAPKNSGSNDIGKILVGCRNQAWDLNYLSNWSSFHYYEKTMDEIFMFATNDILLKRIFINTYTSGGVGALIEAVFSKSDSQKIFEVVNFNQRNRIKPDFGADPKIYLHQLIEQEKHRVMETISDRGNFNYH</sequence>
<proteinExistence type="predicted"/>
<protein>
    <submittedName>
        <fullName evidence="1">Uncharacterized protein</fullName>
    </submittedName>
</protein>